<proteinExistence type="predicted"/>
<organism evidence="1 2">
    <name type="scientific">Romboutsia hominis</name>
    <dbReference type="NCBI Taxonomy" id="1507512"/>
    <lineage>
        <taxon>Bacteria</taxon>
        <taxon>Bacillati</taxon>
        <taxon>Bacillota</taxon>
        <taxon>Clostridia</taxon>
        <taxon>Peptostreptococcales</taxon>
        <taxon>Peptostreptococcaceae</taxon>
        <taxon>Romboutsia</taxon>
    </lineage>
</organism>
<dbReference type="RefSeq" id="WP_166504961.1">
    <property type="nucleotide sequence ID" value="NZ_LN650648.1"/>
</dbReference>
<name>A0A2P2BPB3_9FIRM</name>
<dbReference type="Proteomes" id="UP000245695">
    <property type="component" value="Chromosome 1"/>
</dbReference>
<dbReference type="AlphaFoldDB" id="A0A2P2BPB3"/>
<dbReference type="EMBL" id="LN650648">
    <property type="protein sequence ID" value="CEI72191.1"/>
    <property type="molecule type" value="Genomic_DNA"/>
</dbReference>
<evidence type="ECO:0000313" key="1">
    <source>
        <dbReference type="EMBL" id="CEI72191.1"/>
    </source>
</evidence>
<protein>
    <submittedName>
        <fullName evidence="1">Uncharacterized protein</fullName>
    </submittedName>
</protein>
<gene>
    <name evidence="1" type="ORF">FRIFI_0644</name>
</gene>
<keyword evidence="2" id="KW-1185">Reference proteome</keyword>
<evidence type="ECO:0000313" key="2">
    <source>
        <dbReference type="Proteomes" id="UP000245695"/>
    </source>
</evidence>
<sequence>MNLLHAPWMKKKLEVIYNKSINGNLYIMYNDIKFLNYTPTTTSILINLLEDYNINIDINNKLYLYLPFNLNIFLKDLIINLKSLYENNLYIILCGYSEELNNLNQDNTLSNIYYKYPELKGLIDYLLITDKSKCYEIFTALYDTQGIYISPDSSLTISCVTLNKLCDLEVSDYNHISFVEIIDNEDSNYYFNSYIKGLTNHNNNFNYYL</sequence>
<reference evidence="1 2" key="1">
    <citation type="submission" date="2014-09" db="EMBL/GenBank/DDBJ databases">
        <authorList>
            <person name="Hornung B.V."/>
        </authorList>
    </citation>
    <scope>NUCLEOTIDE SEQUENCE [LARGE SCALE GENOMIC DNA]</scope>
    <source>
        <strain evidence="1 2">FRIFI</strain>
    </source>
</reference>
<dbReference type="KEGG" id="rhom:FRIFI_0644"/>
<accession>A0A2P2BPB3</accession>